<evidence type="ECO:0000313" key="3">
    <source>
        <dbReference type="EMBL" id="GEO43402.1"/>
    </source>
</evidence>
<protein>
    <recommendedName>
        <fullName evidence="2">TniQ domain-containing protein</fullName>
    </recommendedName>
</protein>
<dbReference type="OrthoDB" id="7295705at2"/>
<evidence type="ECO:0000313" key="4">
    <source>
        <dbReference type="Proteomes" id="UP000321523"/>
    </source>
</evidence>
<feature type="compositionally biased region" description="Basic and acidic residues" evidence="1">
    <location>
        <begin position="435"/>
        <end position="444"/>
    </location>
</feature>
<evidence type="ECO:0000259" key="2">
    <source>
        <dbReference type="Pfam" id="PF06527"/>
    </source>
</evidence>
<feature type="region of interest" description="Disordered" evidence="1">
    <location>
        <begin position="415"/>
        <end position="449"/>
    </location>
</feature>
<reference evidence="3 4" key="1">
    <citation type="submission" date="2019-07" db="EMBL/GenBank/DDBJ databases">
        <title>Whole genome shotgun sequence of Skermanella aerolata NBRC 106429.</title>
        <authorList>
            <person name="Hosoyama A."/>
            <person name="Uohara A."/>
            <person name="Ohji S."/>
            <person name="Ichikawa N."/>
        </authorList>
    </citation>
    <scope>NUCLEOTIDE SEQUENCE [LARGE SCALE GENOMIC DNA]</scope>
    <source>
        <strain evidence="3 4">NBRC 106429</strain>
    </source>
</reference>
<dbReference type="Proteomes" id="UP000321523">
    <property type="component" value="Unassembled WGS sequence"/>
</dbReference>
<dbReference type="Pfam" id="PF06527">
    <property type="entry name" value="TniQ"/>
    <property type="match status" value="1"/>
</dbReference>
<dbReference type="RefSeq" id="WP_044437347.1">
    <property type="nucleotide sequence ID" value="NZ_BJYZ01000081.1"/>
</dbReference>
<sequence>MTGPEIFSSLPALPVVPLPVPGESLGSWVTAVAQTYGMPLAEYLRRLGIPHRRGAAATERTERDLVVRPCPAVIQALQADTGVATPVLLGMTFDGLDRDLEEACHRHHAPCPACDKDAGQPARRSVRLLSARAAWRVVCPVHLPIPRSDEVAPGIPLASIDEQLRTILGFLDRAAFDRTAFADLVGIRLASAITVGAFVRFVYLLNAHLRIRITGFDTMRDRAEFRIVGCFDRNEGGAPMPLPAAERNTPALSLLLAWQLTIDPLRTLLTGMRTLHPVRRKSMQDIAQVTGLLDLLLEIWLGEILASLLASGSMSIGQQPGNEGHAALAVALTDHRRNAPDHDLILAEAGWNHAALIGLLFSGEFPRRTQRLSQFANIGPFQYRHVAAGLRMASAVQRRRQKVWANRAWDKRAGLQQLLSEPKRPARGKAAASRRPPEARRDPDPPVPPSARIVEAVQVVMAAHVWLFLSDCAYSLTTSTIP</sequence>
<feature type="domain" description="TniQ" evidence="2">
    <location>
        <begin position="14"/>
        <end position="142"/>
    </location>
</feature>
<dbReference type="AlphaFoldDB" id="A0A512E3Y4"/>
<evidence type="ECO:0000256" key="1">
    <source>
        <dbReference type="SAM" id="MobiDB-lite"/>
    </source>
</evidence>
<accession>A0A512E3Y4</accession>
<organism evidence="3 4">
    <name type="scientific">Skermanella aerolata</name>
    <dbReference type="NCBI Taxonomy" id="393310"/>
    <lineage>
        <taxon>Bacteria</taxon>
        <taxon>Pseudomonadati</taxon>
        <taxon>Pseudomonadota</taxon>
        <taxon>Alphaproteobacteria</taxon>
        <taxon>Rhodospirillales</taxon>
        <taxon>Azospirillaceae</taxon>
        <taxon>Skermanella</taxon>
    </lineage>
</organism>
<dbReference type="InterPro" id="IPR009492">
    <property type="entry name" value="TniQ"/>
</dbReference>
<dbReference type="EMBL" id="BJYZ01000081">
    <property type="protein sequence ID" value="GEO43402.1"/>
    <property type="molecule type" value="Genomic_DNA"/>
</dbReference>
<gene>
    <name evidence="3" type="ORF">SAE02_75500</name>
</gene>
<keyword evidence="4" id="KW-1185">Reference proteome</keyword>
<proteinExistence type="predicted"/>
<comment type="caution">
    <text evidence="3">The sequence shown here is derived from an EMBL/GenBank/DDBJ whole genome shotgun (WGS) entry which is preliminary data.</text>
</comment>
<name>A0A512E3Y4_9PROT</name>